<dbReference type="Proteomes" id="UP000824013">
    <property type="component" value="Unassembled WGS sequence"/>
</dbReference>
<comment type="caution">
    <text evidence="2">The sequence shown here is derived from an EMBL/GenBank/DDBJ whole genome shotgun (WGS) entry which is preliminary data.</text>
</comment>
<sequence length="1134" mass="123329">MKTHNHLFSLTISIILVFILGIYTQTHVAQAATPTTKEVYQNTPPGMTKISDLMDTPTSYSGNTNMTSSAHIIPAGDPTYQNKNAIVELIKGTGTKDQLGSTWGKVNGSNSDKSFNYFDLTKKQTLSAWFYMGDSEISAPDGMAFVLQNDSKGANAISLYNNSPKAGETLGVWGGSASPSILTNPLGLEKNAIQNSFAIELDTLPNQDIPTRYSGNDNSFDSKKSGDTFDIKGQHIGWNYPGEAGTYKTNSVGSKYYYELVHNSIVSNSYLSGYTDADALTVKYSWRHFIVTYTPPPEGGSTATIQYYVNRKYIDGTLKSFTSWDGKLISFNTNIFKATDHKVRWGFTASNGSPKSSLQPIAIVMESMPSVADIATNVVLTDITQDNREIKDLDKNPTADSTVNDGDKLNLKYSLTYTSGIIGTGTLKSQFGLPQNVNFAADNNGNIGTISYKKSDGIITTQNIPVSSLTTTSNNNGTTINAISLDLTSLDDTNNTNIIVSLNGTAKSPESATPKKTTINPEHTSYRSDYYSGDVMSPKFILSNDNLAANSTSAASQSINYSDYVKLQGTLKYIKGSTFTDSNLNAVITIDNSDSKLIKNDIAVTPGTAQSSFDIKDLTGEYLNPGTHTIKLYFTDSNHRVSNTLTYTVKVADYKNLNISSTSSLNQTVDQDSDTVLKGDLKYDDDSQFIPSDITLSWSIDGGTSFSQVLTDNTQQNSTTFSHTIAKGSLTIGTHKITVHASDGVRQSNTLTYNLTVTDKKLILTADTTNITVNDNLTVTLNGTYQYSDGSDATISYGTFQVKNEDENIQDAVRIGYEATGNSKGSITGNKVKVALDPIAKNKLGGSLDDYIAKQSSRLKVGRNEITVKVNDGSRDSNTVTYIVNVPRITASISPNNNPDYTITSINGQKLPIDFAYSDDSYMVTGFDLISGISINGSGYSYTKENKPNPSTSGTIPMDPNLLGLNANQTDSPQVVKFFYSDPYARTTNNLTFNLTLVRTLLELQANPDFYFEDVKPLFNDALIKRNGKWDVTVRSFKSAWKLTASSGDMIQTNETSPIPMNADIIYAEDGQTYGLKEESPVIAYNANNQGADTTFDVTNDWDDSSKGIFLKPTGALTSGTYQGEIKWNLTDSL</sequence>
<evidence type="ECO:0000256" key="1">
    <source>
        <dbReference type="SAM" id="SignalP"/>
    </source>
</evidence>
<evidence type="ECO:0008006" key="4">
    <source>
        <dbReference type="Google" id="ProtNLM"/>
    </source>
</evidence>
<feature type="signal peptide" evidence="1">
    <location>
        <begin position="1"/>
        <end position="31"/>
    </location>
</feature>
<dbReference type="SUPFAM" id="SSF49899">
    <property type="entry name" value="Concanavalin A-like lectins/glucanases"/>
    <property type="match status" value="1"/>
</dbReference>
<keyword evidence="1" id="KW-0732">Signal</keyword>
<reference evidence="2" key="1">
    <citation type="journal article" date="2021" name="PeerJ">
        <title>Extensive microbial diversity within the chicken gut microbiome revealed by metagenomics and culture.</title>
        <authorList>
            <person name="Gilroy R."/>
            <person name="Ravi A."/>
            <person name="Getino M."/>
            <person name="Pursley I."/>
            <person name="Horton D.L."/>
            <person name="Alikhan N.F."/>
            <person name="Baker D."/>
            <person name="Gharbi K."/>
            <person name="Hall N."/>
            <person name="Watson M."/>
            <person name="Adriaenssens E.M."/>
            <person name="Foster-Nyarko E."/>
            <person name="Jarju S."/>
            <person name="Secka A."/>
            <person name="Antonio M."/>
            <person name="Oren A."/>
            <person name="Chaudhuri R.R."/>
            <person name="La Ragione R."/>
            <person name="Hildebrand F."/>
            <person name="Pallen M.J."/>
        </authorList>
    </citation>
    <scope>NUCLEOTIDE SEQUENCE</scope>
    <source>
        <strain evidence="2">3204</strain>
    </source>
</reference>
<gene>
    <name evidence="2" type="ORF">H9820_01005</name>
</gene>
<protein>
    <recommendedName>
        <fullName evidence="4">WxL domain-containing protein</fullName>
    </recommendedName>
</protein>
<dbReference type="AlphaFoldDB" id="A0A9D2CMM8"/>
<evidence type="ECO:0000313" key="3">
    <source>
        <dbReference type="Proteomes" id="UP000824013"/>
    </source>
</evidence>
<dbReference type="InterPro" id="IPR013320">
    <property type="entry name" value="ConA-like_dom_sf"/>
</dbReference>
<dbReference type="EMBL" id="DXCM01000010">
    <property type="protein sequence ID" value="HIY91502.1"/>
    <property type="molecule type" value="Genomic_DNA"/>
</dbReference>
<accession>A0A9D2CMM8</accession>
<feature type="chain" id="PRO_5039610428" description="WxL domain-containing protein" evidence="1">
    <location>
        <begin position="32"/>
        <end position="1134"/>
    </location>
</feature>
<reference evidence="2" key="2">
    <citation type="submission" date="2021-04" db="EMBL/GenBank/DDBJ databases">
        <authorList>
            <person name="Gilroy R."/>
        </authorList>
    </citation>
    <scope>NUCLEOTIDE SEQUENCE</scope>
    <source>
        <strain evidence="2">3204</strain>
    </source>
</reference>
<dbReference type="Gene3D" id="2.60.120.200">
    <property type="match status" value="1"/>
</dbReference>
<organism evidence="2 3">
    <name type="scientific">Candidatus Companilactobacillus pullicola</name>
    <dbReference type="NCBI Taxonomy" id="2838523"/>
    <lineage>
        <taxon>Bacteria</taxon>
        <taxon>Bacillati</taxon>
        <taxon>Bacillota</taxon>
        <taxon>Bacilli</taxon>
        <taxon>Lactobacillales</taxon>
        <taxon>Lactobacillaceae</taxon>
        <taxon>Companilactobacillus</taxon>
    </lineage>
</organism>
<name>A0A9D2CMM8_9LACO</name>
<proteinExistence type="predicted"/>
<evidence type="ECO:0000313" key="2">
    <source>
        <dbReference type="EMBL" id="HIY91502.1"/>
    </source>
</evidence>